<evidence type="ECO:0000259" key="2">
    <source>
        <dbReference type="Pfam" id="PF06722"/>
    </source>
</evidence>
<keyword evidence="4" id="KW-1185">Reference proteome</keyword>
<dbReference type="GO" id="GO:0016758">
    <property type="term" value="F:hexosyltransferase activity"/>
    <property type="evidence" value="ECO:0007669"/>
    <property type="project" value="InterPro"/>
</dbReference>
<dbReference type="GO" id="GO:0008194">
    <property type="term" value="F:UDP-glycosyltransferase activity"/>
    <property type="evidence" value="ECO:0007669"/>
    <property type="project" value="InterPro"/>
</dbReference>
<dbReference type="PANTHER" id="PTHR48050:SF13">
    <property type="entry name" value="STEROL 3-BETA-GLUCOSYLTRANSFERASE UGT80A2"/>
    <property type="match status" value="1"/>
</dbReference>
<dbReference type="PANTHER" id="PTHR48050">
    <property type="entry name" value="STEROL 3-BETA-GLUCOSYLTRANSFERASE"/>
    <property type="match status" value="1"/>
</dbReference>
<feature type="domain" description="Glycosyltransferase family 28 N-terminal" evidence="1">
    <location>
        <begin position="4"/>
        <end position="112"/>
    </location>
</feature>
<dbReference type="SUPFAM" id="SSF53756">
    <property type="entry name" value="UDP-Glycosyltransferase/glycogen phosphorylase"/>
    <property type="match status" value="1"/>
</dbReference>
<comment type="caution">
    <text evidence="3">The sequence shown here is derived from an EMBL/GenBank/DDBJ whole genome shotgun (WGS) entry which is preliminary data.</text>
</comment>
<evidence type="ECO:0000259" key="1">
    <source>
        <dbReference type="Pfam" id="PF03033"/>
    </source>
</evidence>
<feature type="domain" description="Erythromycin biosynthesis protein CIII-like C-terminal" evidence="2">
    <location>
        <begin position="318"/>
        <end position="396"/>
    </location>
</feature>
<dbReference type="AlphaFoldDB" id="A0A917D846"/>
<dbReference type="Gene3D" id="3.40.50.2000">
    <property type="entry name" value="Glycogen Phosphorylase B"/>
    <property type="match status" value="2"/>
</dbReference>
<dbReference type="GO" id="GO:0033072">
    <property type="term" value="P:vancomycin biosynthetic process"/>
    <property type="evidence" value="ECO:0007669"/>
    <property type="project" value="UniProtKB-ARBA"/>
</dbReference>
<dbReference type="InterPro" id="IPR004276">
    <property type="entry name" value="GlycoTrans_28_N"/>
</dbReference>
<dbReference type="InterPro" id="IPR010610">
    <property type="entry name" value="EryCIII-like_C"/>
</dbReference>
<dbReference type="FunFam" id="3.40.50.2000:FF:000009">
    <property type="entry name" value="Sterol 3-beta-glucosyltransferase UGT80A2"/>
    <property type="match status" value="1"/>
</dbReference>
<accession>A0A917D846</accession>
<protein>
    <recommendedName>
        <fullName evidence="5">Glycosyltransferase</fullName>
    </recommendedName>
</protein>
<sequence>MKLVLSFNGSRGDVQPGLALAATLMGRGHDVVMAVPPNLVEFVTGAGVEAHPCGGSTDDVLGSGLVSTDLKSSNPARRVRAISELTLRGGRSAQETLLDLTTDADVIVGSSVGQERALNVAEKRAIPYVPVHYCPVRKNGIVSILPFASGLAPWLTRASWTVLEQVLWRATRRTEDELRADLGLSPAASTTATRIARRGVPEIQAYDGALFPGLAREWGPQRPLVGFLDLAPRTRRLLHGESTHDDLDRWLDAGPPPIYVGFGSMTVPDPERTSAALVTAAAATGRRLLVASGWSKFMDRSPTGSDTLYVTPSVDHSRVLPRCAAAVHHGGAGSTAAGLRAGIPTLVCWFGADQPMWGRQITRAGVGAALPVRTVTEETLTAAFVDILRDERASAARALGRRLTSAENAATAAVDVIEAVAPSKEHR</sequence>
<dbReference type="GO" id="GO:0005975">
    <property type="term" value="P:carbohydrate metabolic process"/>
    <property type="evidence" value="ECO:0007669"/>
    <property type="project" value="InterPro"/>
</dbReference>
<dbReference type="InterPro" id="IPR002213">
    <property type="entry name" value="UDP_glucos_trans"/>
</dbReference>
<dbReference type="Pfam" id="PF06722">
    <property type="entry name" value="EryCIII-like_C"/>
    <property type="match status" value="1"/>
</dbReference>
<dbReference type="CDD" id="cd03784">
    <property type="entry name" value="GT1_Gtf-like"/>
    <property type="match status" value="1"/>
</dbReference>
<dbReference type="Proteomes" id="UP000654257">
    <property type="component" value="Unassembled WGS sequence"/>
</dbReference>
<name>A0A917D846_9NOCA</name>
<dbReference type="Pfam" id="PF03033">
    <property type="entry name" value="Glyco_transf_28"/>
    <property type="match status" value="1"/>
</dbReference>
<gene>
    <name evidence="3" type="ORF">GCM10007304_28560</name>
</gene>
<dbReference type="InterPro" id="IPR050426">
    <property type="entry name" value="Glycosyltransferase_28"/>
</dbReference>
<evidence type="ECO:0008006" key="5">
    <source>
        <dbReference type="Google" id="ProtNLM"/>
    </source>
</evidence>
<dbReference type="EMBL" id="BMCU01000003">
    <property type="protein sequence ID" value="GGG12852.1"/>
    <property type="molecule type" value="Genomic_DNA"/>
</dbReference>
<dbReference type="RefSeq" id="WP_188545527.1">
    <property type="nucleotide sequence ID" value="NZ_BMCU01000003.1"/>
</dbReference>
<reference evidence="3" key="2">
    <citation type="submission" date="2020-09" db="EMBL/GenBank/DDBJ databases">
        <authorList>
            <person name="Sun Q."/>
            <person name="Sedlacek I."/>
        </authorList>
    </citation>
    <scope>NUCLEOTIDE SEQUENCE</scope>
    <source>
        <strain evidence="3">CCM 7905</strain>
    </source>
</reference>
<reference evidence="3" key="1">
    <citation type="journal article" date="2014" name="Int. J. Syst. Evol. Microbiol.">
        <title>Complete genome sequence of Corynebacterium casei LMG S-19264T (=DSM 44701T), isolated from a smear-ripened cheese.</title>
        <authorList>
            <consortium name="US DOE Joint Genome Institute (JGI-PGF)"/>
            <person name="Walter F."/>
            <person name="Albersmeier A."/>
            <person name="Kalinowski J."/>
            <person name="Ruckert C."/>
        </authorList>
    </citation>
    <scope>NUCLEOTIDE SEQUENCE</scope>
    <source>
        <strain evidence="3">CCM 7905</strain>
    </source>
</reference>
<proteinExistence type="predicted"/>
<evidence type="ECO:0000313" key="3">
    <source>
        <dbReference type="EMBL" id="GGG12852.1"/>
    </source>
</evidence>
<organism evidence="3 4">
    <name type="scientific">Rhodococcoides trifolii</name>
    <dbReference type="NCBI Taxonomy" id="908250"/>
    <lineage>
        <taxon>Bacteria</taxon>
        <taxon>Bacillati</taxon>
        <taxon>Actinomycetota</taxon>
        <taxon>Actinomycetes</taxon>
        <taxon>Mycobacteriales</taxon>
        <taxon>Nocardiaceae</taxon>
        <taxon>Rhodococcoides</taxon>
    </lineage>
</organism>
<evidence type="ECO:0000313" key="4">
    <source>
        <dbReference type="Proteomes" id="UP000654257"/>
    </source>
</evidence>